<keyword evidence="2" id="KW-0677">Repeat</keyword>
<evidence type="ECO:0000259" key="6">
    <source>
        <dbReference type="PROSITE" id="PS50157"/>
    </source>
</evidence>
<reference evidence="8 9" key="1">
    <citation type="submission" date="2018-10" db="EMBL/GenBank/DDBJ databases">
        <authorList>
            <person name="Ekblom R."/>
            <person name="Jareborg N."/>
        </authorList>
    </citation>
    <scope>NUCLEOTIDE SEQUENCE [LARGE SCALE GENOMIC DNA]</scope>
    <source>
        <tissue evidence="8">Muscle</tissue>
    </source>
</reference>
<evidence type="ECO:0008006" key="10">
    <source>
        <dbReference type="Google" id="ProtNLM"/>
    </source>
</evidence>
<sequence length="420" mass="49105">MAAINPWASWGVLTDQSWGIAAVDPWASWALCPQDCHVEENAEEERRATGLPTAQIQEPVTFKDVAVDFTQEEWGQLDPVQRTLYRDVMLETYGHLLSVGNQIAKPEVISLLEQGEEPWSVEQAYPQSTCPEWMRNLESKALIPTQSIFEEEQSHSMKLERYIWDDPWFSRLEVLGCKDQLEMYHMNQSTAMRQMVFMQKQVLSQRGSEFCELGAEYSQNLNFVPSQRVSQIEHFYKPGTNAESWRCNSAIMYADKITCGNHDYDKACHQSLQPIQPEKIQTGDNLLKCTDAVKSFNHILHFGDHKGMHTGEKLYEYKECHQIFNQSPSYNEHPRLHIGENQYDYKEYENIFYFSSFMEHQKIGTVEKAYKYNEWEKVFGYDSFLTQHTSTYTSEKPYEYNECGTSFIWSSYLIQHKKTH</sequence>
<evidence type="ECO:0000256" key="1">
    <source>
        <dbReference type="ARBA" id="ARBA00022723"/>
    </source>
</evidence>
<evidence type="ECO:0000256" key="3">
    <source>
        <dbReference type="ARBA" id="ARBA00022771"/>
    </source>
</evidence>
<dbReference type="InterPro" id="IPR036236">
    <property type="entry name" value="Znf_C2H2_sf"/>
</dbReference>
<keyword evidence="4" id="KW-0862">Zinc</keyword>
<proteinExistence type="predicted"/>
<name>A0A9X9LDB3_GULGU</name>
<dbReference type="GO" id="GO:0000981">
    <property type="term" value="F:DNA-binding transcription factor activity, RNA polymerase II-specific"/>
    <property type="evidence" value="ECO:0007669"/>
    <property type="project" value="TreeGrafter"/>
</dbReference>
<dbReference type="PROSITE" id="PS50805">
    <property type="entry name" value="KRAB"/>
    <property type="match status" value="1"/>
</dbReference>
<evidence type="ECO:0000256" key="2">
    <source>
        <dbReference type="ARBA" id="ARBA00022737"/>
    </source>
</evidence>
<dbReference type="AlphaFoldDB" id="A0A9X9LDB3"/>
<dbReference type="SUPFAM" id="SSF57667">
    <property type="entry name" value="beta-beta-alpha zinc fingers"/>
    <property type="match status" value="2"/>
</dbReference>
<feature type="domain" description="C2H2-type" evidence="6">
    <location>
        <begin position="398"/>
        <end position="420"/>
    </location>
</feature>
<dbReference type="Pfam" id="PF01352">
    <property type="entry name" value="KRAB"/>
    <property type="match status" value="1"/>
</dbReference>
<dbReference type="SMART" id="SM00355">
    <property type="entry name" value="ZnF_C2H2"/>
    <property type="match status" value="2"/>
</dbReference>
<dbReference type="Proteomes" id="UP000269945">
    <property type="component" value="Unassembled WGS sequence"/>
</dbReference>
<organism evidence="8 9">
    <name type="scientific">Gulo gulo</name>
    <name type="common">Wolverine</name>
    <name type="synonym">Gluton</name>
    <dbReference type="NCBI Taxonomy" id="48420"/>
    <lineage>
        <taxon>Eukaryota</taxon>
        <taxon>Metazoa</taxon>
        <taxon>Chordata</taxon>
        <taxon>Craniata</taxon>
        <taxon>Vertebrata</taxon>
        <taxon>Euteleostomi</taxon>
        <taxon>Mammalia</taxon>
        <taxon>Eutheria</taxon>
        <taxon>Laurasiatheria</taxon>
        <taxon>Carnivora</taxon>
        <taxon>Caniformia</taxon>
        <taxon>Musteloidea</taxon>
        <taxon>Mustelidae</taxon>
        <taxon>Guloninae</taxon>
        <taxon>Gulo</taxon>
    </lineage>
</organism>
<feature type="domain" description="KRAB" evidence="7">
    <location>
        <begin position="60"/>
        <end position="131"/>
    </location>
</feature>
<dbReference type="InterPro" id="IPR013087">
    <property type="entry name" value="Znf_C2H2_type"/>
</dbReference>
<evidence type="ECO:0000256" key="4">
    <source>
        <dbReference type="ARBA" id="ARBA00022833"/>
    </source>
</evidence>
<evidence type="ECO:0000256" key="5">
    <source>
        <dbReference type="PROSITE-ProRule" id="PRU00042"/>
    </source>
</evidence>
<accession>A0A9X9LDB3</accession>
<dbReference type="CDD" id="cd07765">
    <property type="entry name" value="KRAB_A-box"/>
    <property type="match status" value="1"/>
</dbReference>
<dbReference type="PANTHER" id="PTHR24381:SF462">
    <property type="entry name" value="ZINC FINGER PROTEIN 566"/>
    <property type="match status" value="1"/>
</dbReference>
<dbReference type="FunFam" id="3.30.160.60:FF:002238">
    <property type="entry name" value="zinc finger protein 606 isoform X1"/>
    <property type="match status" value="1"/>
</dbReference>
<dbReference type="SUPFAM" id="SSF109640">
    <property type="entry name" value="KRAB domain (Kruppel-associated box)"/>
    <property type="match status" value="1"/>
</dbReference>
<protein>
    <recommendedName>
        <fullName evidence="10">Zinc finger protein 606</fullName>
    </recommendedName>
</protein>
<dbReference type="GO" id="GO:0005634">
    <property type="term" value="C:nucleus"/>
    <property type="evidence" value="ECO:0007669"/>
    <property type="project" value="TreeGrafter"/>
</dbReference>
<dbReference type="InterPro" id="IPR036051">
    <property type="entry name" value="KRAB_dom_sf"/>
</dbReference>
<feature type="domain" description="C2H2-type" evidence="6">
    <location>
        <begin position="315"/>
        <end position="342"/>
    </location>
</feature>
<dbReference type="InterPro" id="IPR001909">
    <property type="entry name" value="KRAB"/>
</dbReference>
<dbReference type="Gene3D" id="6.10.140.140">
    <property type="match status" value="1"/>
</dbReference>
<feature type="non-terminal residue" evidence="8">
    <location>
        <position position="420"/>
    </location>
</feature>
<comment type="caution">
    <text evidence="8">The sequence shown here is derived from an EMBL/GenBank/DDBJ whole genome shotgun (WGS) entry which is preliminary data.</text>
</comment>
<keyword evidence="1" id="KW-0479">Metal-binding</keyword>
<dbReference type="EMBL" id="CYRY02000902">
    <property type="protein sequence ID" value="VCW51663.1"/>
    <property type="molecule type" value="Genomic_DNA"/>
</dbReference>
<keyword evidence="9" id="KW-1185">Reference proteome</keyword>
<dbReference type="GO" id="GO:0000977">
    <property type="term" value="F:RNA polymerase II transcription regulatory region sequence-specific DNA binding"/>
    <property type="evidence" value="ECO:0007669"/>
    <property type="project" value="TreeGrafter"/>
</dbReference>
<dbReference type="PANTHER" id="PTHR24381">
    <property type="entry name" value="ZINC FINGER PROTEIN"/>
    <property type="match status" value="1"/>
</dbReference>
<dbReference type="PROSITE" id="PS50157">
    <property type="entry name" value="ZINC_FINGER_C2H2_2"/>
    <property type="match status" value="3"/>
</dbReference>
<feature type="domain" description="C2H2-type" evidence="6">
    <location>
        <begin position="287"/>
        <end position="314"/>
    </location>
</feature>
<evidence type="ECO:0000313" key="9">
    <source>
        <dbReference type="Proteomes" id="UP000269945"/>
    </source>
</evidence>
<evidence type="ECO:0000313" key="8">
    <source>
        <dbReference type="EMBL" id="VCW51663.1"/>
    </source>
</evidence>
<dbReference type="Gene3D" id="3.30.160.60">
    <property type="entry name" value="Classic Zinc Finger"/>
    <property type="match status" value="2"/>
</dbReference>
<dbReference type="GO" id="GO:0008270">
    <property type="term" value="F:zinc ion binding"/>
    <property type="evidence" value="ECO:0007669"/>
    <property type="project" value="UniProtKB-KW"/>
</dbReference>
<gene>
    <name evidence="8" type="ORF">BN2614_LOCUS1</name>
</gene>
<dbReference type="SMART" id="SM00349">
    <property type="entry name" value="KRAB"/>
    <property type="match status" value="1"/>
</dbReference>
<keyword evidence="3 5" id="KW-0863">Zinc-finger</keyword>
<evidence type="ECO:0000259" key="7">
    <source>
        <dbReference type="PROSITE" id="PS50805"/>
    </source>
</evidence>